<organism evidence="12 13">
    <name type="scientific">Candidatus Anoxymicrobium japonicum</name>
    <dbReference type="NCBI Taxonomy" id="2013648"/>
    <lineage>
        <taxon>Bacteria</taxon>
        <taxon>Bacillati</taxon>
        <taxon>Actinomycetota</taxon>
        <taxon>Candidatus Geothermincolia</taxon>
        <taxon>Candidatus Geothermincolales</taxon>
        <taxon>Candidatus Anoxymicrobiaceae</taxon>
        <taxon>Candidatus Anoxymicrobium</taxon>
    </lineage>
</organism>
<evidence type="ECO:0000256" key="5">
    <source>
        <dbReference type="ARBA" id="ARBA00022741"/>
    </source>
</evidence>
<keyword evidence="3 10" id="KW-0963">Cytoplasm</keyword>
<dbReference type="GO" id="GO:0004820">
    <property type="term" value="F:glycine-tRNA ligase activity"/>
    <property type="evidence" value="ECO:0007669"/>
    <property type="project" value="UniProtKB-UniRule"/>
</dbReference>
<comment type="caution">
    <text evidence="12">The sequence shown here is derived from an EMBL/GenBank/DDBJ whole genome shotgun (WGS) entry which is preliminary data.</text>
</comment>
<dbReference type="HAMAP" id="MF_00255">
    <property type="entry name" value="Gly_tRNA_synth_beta"/>
    <property type="match status" value="1"/>
</dbReference>
<keyword evidence="6 10" id="KW-0067">ATP-binding</keyword>
<proteinExistence type="inferred from homology"/>
<evidence type="ECO:0000256" key="4">
    <source>
        <dbReference type="ARBA" id="ARBA00022598"/>
    </source>
</evidence>
<comment type="subunit">
    <text evidence="10">Tetramer of two alpha and two beta subunits.</text>
</comment>
<dbReference type="GO" id="GO:0005524">
    <property type="term" value="F:ATP binding"/>
    <property type="evidence" value="ECO:0007669"/>
    <property type="project" value="UniProtKB-UniRule"/>
</dbReference>
<keyword evidence="8 10" id="KW-0030">Aminoacyl-tRNA synthetase</keyword>
<dbReference type="PROSITE" id="PS50861">
    <property type="entry name" value="AA_TRNA_LIGASE_II_GLYAB"/>
    <property type="match status" value="1"/>
</dbReference>
<gene>
    <name evidence="10" type="primary">glyS</name>
    <name evidence="12" type="ORF">CVT63_05560</name>
</gene>
<dbReference type="Proteomes" id="UP000233654">
    <property type="component" value="Unassembled WGS sequence"/>
</dbReference>
<evidence type="ECO:0000256" key="6">
    <source>
        <dbReference type="ARBA" id="ARBA00022840"/>
    </source>
</evidence>
<dbReference type="PANTHER" id="PTHR30075:SF2">
    <property type="entry name" value="GLYCINE--TRNA LIGASE, CHLOROPLASTIC_MITOCHONDRIAL 2"/>
    <property type="match status" value="1"/>
</dbReference>
<keyword evidence="5 10" id="KW-0547">Nucleotide-binding</keyword>
<evidence type="ECO:0000256" key="8">
    <source>
        <dbReference type="ARBA" id="ARBA00023146"/>
    </source>
</evidence>
<dbReference type="InterPro" id="IPR015944">
    <property type="entry name" value="Gly-tRNA-synth_bsu"/>
</dbReference>
<dbReference type="AlphaFoldDB" id="A0A2N3G5A2"/>
<evidence type="ECO:0000313" key="12">
    <source>
        <dbReference type="EMBL" id="PKQ27897.1"/>
    </source>
</evidence>
<keyword evidence="4 10" id="KW-0436">Ligase</keyword>
<comment type="catalytic activity">
    <reaction evidence="9 10">
        <text>tRNA(Gly) + glycine + ATP = glycyl-tRNA(Gly) + AMP + diphosphate</text>
        <dbReference type="Rhea" id="RHEA:16013"/>
        <dbReference type="Rhea" id="RHEA-COMP:9664"/>
        <dbReference type="Rhea" id="RHEA-COMP:9683"/>
        <dbReference type="ChEBI" id="CHEBI:30616"/>
        <dbReference type="ChEBI" id="CHEBI:33019"/>
        <dbReference type="ChEBI" id="CHEBI:57305"/>
        <dbReference type="ChEBI" id="CHEBI:78442"/>
        <dbReference type="ChEBI" id="CHEBI:78522"/>
        <dbReference type="ChEBI" id="CHEBI:456215"/>
        <dbReference type="EC" id="6.1.1.14"/>
    </reaction>
</comment>
<dbReference type="NCBIfam" id="TIGR00211">
    <property type="entry name" value="glyS"/>
    <property type="match status" value="1"/>
</dbReference>
<evidence type="ECO:0000256" key="9">
    <source>
        <dbReference type="ARBA" id="ARBA00047937"/>
    </source>
</evidence>
<comment type="similarity">
    <text evidence="2 10">Belongs to the class-II aminoacyl-tRNA synthetase family.</text>
</comment>
<dbReference type="PRINTS" id="PR01045">
    <property type="entry name" value="TRNASYNTHGB"/>
</dbReference>
<keyword evidence="7 10" id="KW-0648">Protein biosynthesis</keyword>
<comment type="subcellular location">
    <subcellularLocation>
        <location evidence="1 10">Cytoplasm</location>
    </subcellularLocation>
</comment>
<dbReference type="InterPro" id="IPR006194">
    <property type="entry name" value="Gly-tRNA-synth_heterodimer"/>
</dbReference>
<dbReference type="Pfam" id="PF05746">
    <property type="entry name" value="DALR_1"/>
    <property type="match status" value="1"/>
</dbReference>
<evidence type="ECO:0000256" key="10">
    <source>
        <dbReference type="HAMAP-Rule" id="MF_00255"/>
    </source>
</evidence>
<evidence type="ECO:0000313" key="13">
    <source>
        <dbReference type="Proteomes" id="UP000233654"/>
    </source>
</evidence>
<sequence>MPNLLLEIGTEELPASAIYSALEQMESLVPALMGKANLAFEESWTFATPRRLAITVRGVADRASAQVIRKKGPSLSVARSEDGSWTRAATGFAQAQGVEPDDLRIEESSKGSYVVAVTETEGIEAEDILSGLLLEIVSSLKFKKSMRWESRDERFSRPIRWFMAIFRDKIVEFEYAGLKASNITFGHRRLSGGKVTISLPRNYEHELKEVFVMADHRARLIEIVRRAERVCEEAGAVPVLDEDVLDEAVQLVEWPGVILGRFDERYLRLPREILVHAMKSHQRYLPVETKDGRLEASFVAIHNGNPDMANIIRKGHERVLAARLADAEFFFDEDSKRPLVDMLSDLEHVVYRSELGSMAEKSHRLARLIAEECAELGGDEELLSRSRRAAMLAKCDLVTHMVIEFPALQGTVGSIYARRSGEHELVAKAIHEQYLPRRLGDILPETVEGALLSLAEKADNLAASFGLGHVPTGSEDPYALRRQALGMMLILLDHGFAFSVSRLVCASASELEANAHGFAWTQDARRAFEEFFAARERVFFTERGYRYDLVEAALVVDRDVPLLVQRRLDALVEAREEGLLVRLYTAFERCHNLSRGQEAGAVSELHPQEPVEREVTNCLVDVASAVEGALATLDFYGALEALDPLCEPVNRLFDEVLIMAKDPAVRANRLSLLARIDALFSKVADFSKLMWD</sequence>
<evidence type="ECO:0000256" key="2">
    <source>
        <dbReference type="ARBA" id="ARBA00008226"/>
    </source>
</evidence>
<evidence type="ECO:0000256" key="1">
    <source>
        <dbReference type="ARBA" id="ARBA00004496"/>
    </source>
</evidence>
<dbReference type="GO" id="GO:0006420">
    <property type="term" value="P:arginyl-tRNA aminoacylation"/>
    <property type="evidence" value="ECO:0007669"/>
    <property type="project" value="InterPro"/>
</dbReference>
<protein>
    <recommendedName>
        <fullName evidence="10">Glycine--tRNA ligase beta subunit</fullName>
        <ecNumber evidence="10">6.1.1.14</ecNumber>
    </recommendedName>
    <alternativeName>
        <fullName evidence="10">Glycyl-tRNA synthetase beta subunit</fullName>
        <shortName evidence="10">GlyRS</shortName>
    </alternativeName>
</protein>
<dbReference type="SUPFAM" id="SSF109604">
    <property type="entry name" value="HD-domain/PDEase-like"/>
    <property type="match status" value="1"/>
</dbReference>
<dbReference type="GO" id="GO:0006426">
    <property type="term" value="P:glycyl-tRNA aminoacylation"/>
    <property type="evidence" value="ECO:0007669"/>
    <property type="project" value="UniProtKB-UniRule"/>
</dbReference>
<accession>A0A2N3G5A2</accession>
<dbReference type="GO" id="GO:0004814">
    <property type="term" value="F:arginine-tRNA ligase activity"/>
    <property type="evidence" value="ECO:0007669"/>
    <property type="project" value="InterPro"/>
</dbReference>
<dbReference type="Pfam" id="PF02092">
    <property type="entry name" value="tRNA_synt_2f"/>
    <property type="match status" value="1"/>
</dbReference>
<feature type="domain" description="DALR anticodon binding" evidence="11">
    <location>
        <begin position="586"/>
        <end position="680"/>
    </location>
</feature>
<dbReference type="GO" id="GO:0005829">
    <property type="term" value="C:cytosol"/>
    <property type="evidence" value="ECO:0007669"/>
    <property type="project" value="TreeGrafter"/>
</dbReference>
<dbReference type="InterPro" id="IPR008909">
    <property type="entry name" value="DALR_anticod-bd"/>
</dbReference>
<dbReference type="PANTHER" id="PTHR30075">
    <property type="entry name" value="GLYCYL-TRNA SYNTHETASE"/>
    <property type="match status" value="1"/>
</dbReference>
<dbReference type="EC" id="6.1.1.14" evidence="10"/>
<evidence type="ECO:0000256" key="7">
    <source>
        <dbReference type="ARBA" id="ARBA00022917"/>
    </source>
</evidence>
<dbReference type="EMBL" id="PHEX01000045">
    <property type="protein sequence ID" value="PKQ27897.1"/>
    <property type="molecule type" value="Genomic_DNA"/>
</dbReference>
<evidence type="ECO:0000256" key="3">
    <source>
        <dbReference type="ARBA" id="ARBA00022490"/>
    </source>
</evidence>
<evidence type="ECO:0000259" key="11">
    <source>
        <dbReference type="Pfam" id="PF05746"/>
    </source>
</evidence>
<name>A0A2N3G5A2_9ACTN</name>
<reference evidence="12 13" key="1">
    <citation type="journal article" date="2017" name="ISME J.">
        <title>Potential for microbial H2 and metal transformations associated with novel bacteria and archaea in deep terrestrial subsurface sediments.</title>
        <authorList>
            <person name="Hernsdorf A.W."/>
            <person name="Amano Y."/>
            <person name="Miyakawa K."/>
            <person name="Ise K."/>
            <person name="Suzuki Y."/>
            <person name="Anantharaman K."/>
            <person name="Probst A."/>
            <person name="Burstein D."/>
            <person name="Thomas B.C."/>
            <person name="Banfield J.F."/>
        </authorList>
    </citation>
    <scope>NUCLEOTIDE SEQUENCE [LARGE SCALE GENOMIC DNA]</scope>
    <source>
        <strain evidence="12">HGW-Actinobacteria-3</strain>
    </source>
</reference>